<reference evidence="2 3" key="1">
    <citation type="submission" date="2018-08" db="EMBL/GenBank/DDBJ databases">
        <authorList>
            <person name="Laetsch R D."/>
            <person name="Stevens L."/>
            <person name="Kumar S."/>
            <person name="Blaxter L. M."/>
        </authorList>
    </citation>
    <scope>NUCLEOTIDE SEQUENCE [LARGE SCALE GENOMIC DNA]</scope>
</reference>
<accession>A0A3P6V8T6</accession>
<dbReference type="Proteomes" id="UP000277928">
    <property type="component" value="Unassembled WGS sequence"/>
</dbReference>
<evidence type="ECO:0000313" key="2">
    <source>
        <dbReference type="EMBL" id="VDK88698.1"/>
    </source>
</evidence>
<evidence type="ECO:0000313" key="3">
    <source>
        <dbReference type="Proteomes" id="UP000277928"/>
    </source>
</evidence>
<keyword evidence="3" id="KW-1185">Reference proteome</keyword>
<evidence type="ECO:0000256" key="1">
    <source>
        <dbReference type="SAM" id="MobiDB-lite"/>
    </source>
</evidence>
<sequence>MSGGEVPAVTEAAMNEPEMVPGSNEDSKAASQTGQDNEAMAEMTGADSVPATDTDSVPATDTDSVPAADMSDMEMIAGVAAQTITKCEVNRMWNTDQLIAMMETEECMFASERIN</sequence>
<feature type="region of interest" description="Disordered" evidence="1">
    <location>
        <begin position="1"/>
        <end position="69"/>
    </location>
</feature>
<dbReference type="EMBL" id="UYRX01001205">
    <property type="protein sequence ID" value="VDK88698.1"/>
    <property type="molecule type" value="Genomic_DNA"/>
</dbReference>
<name>A0A3P6V8T6_LITSI</name>
<dbReference type="AlphaFoldDB" id="A0A3P6V8T6"/>
<proteinExistence type="predicted"/>
<protein>
    <submittedName>
        <fullName evidence="2">Uncharacterized protein</fullName>
    </submittedName>
</protein>
<gene>
    <name evidence="2" type="ORF">NLS_LOCUS8795</name>
</gene>
<feature type="compositionally biased region" description="Polar residues" evidence="1">
    <location>
        <begin position="51"/>
        <end position="63"/>
    </location>
</feature>
<organism evidence="2 3">
    <name type="scientific">Litomosoides sigmodontis</name>
    <name type="common">Filarial nematode worm</name>
    <dbReference type="NCBI Taxonomy" id="42156"/>
    <lineage>
        <taxon>Eukaryota</taxon>
        <taxon>Metazoa</taxon>
        <taxon>Ecdysozoa</taxon>
        <taxon>Nematoda</taxon>
        <taxon>Chromadorea</taxon>
        <taxon>Rhabditida</taxon>
        <taxon>Spirurina</taxon>
        <taxon>Spiruromorpha</taxon>
        <taxon>Filarioidea</taxon>
        <taxon>Onchocercidae</taxon>
        <taxon>Litomosoides</taxon>
    </lineage>
</organism>